<dbReference type="InterPro" id="IPR048198">
    <property type="entry name" value="YtrI"/>
</dbReference>
<keyword evidence="2" id="KW-0472">Membrane</keyword>
<evidence type="ECO:0000256" key="1">
    <source>
        <dbReference type="SAM" id="Coils"/>
    </source>
</evidence>
<evidence type="ECO:0000259" key="3">
    <source>
        <dbReference type="Pfam" id="PF26347"/>
    </source>
</evidence>
<feature type="transmembrane region" description="Helical" evidence="2">
    <location>
        <begin position="12"/>
        <end position="33"/>
    </location>
</feature>
<name>A0ABV9DD54_9BACI</name>
<accession>A0ABV9DD54</accession>
<feature type="domain" description="Sporulation membrane protein YtrI C-terminal" evidence="3">
    <location>
        <begin position="78"/>
        <end position="162"/>
    </location>
</feature>
<dbReference type="InterPro" id="IPR058620">
    <property type="entry name" value="YtrI_C"/>
</dbReference>
<dbReference type="Pfam" id="PF26347">
    <property type="entry name" value="YtrI_sporulation"/>
    <property type="match status" value="1"/>
</dbReference>
<dbReference type="Proteomes" id="UP001595989">
    <property type="component" value="Unassembled WGS sequence"/>
</dbReference>
<keyword evidence="2" id="KW-1133">Transmembrane helix</keyword>
<keyword evidence="1" id="KW-0175">Coiled coil</keyword>
<evidence type="ECO:0000256" key="2">
    <source>
        <dbReference type="SAM" id="Phobius"/>
    </source>
</evidence>
<organism evidence="4 5">
    <name type="scientific">Virgibacillus kekensis</name>
    <dbReference type="NCBI Taxonomy" id="202261"/>
    <lineage>
        <taxon>Bacteria</taxon>
        <taxon>Bacillati</taxon>
        <taxon>Bacillota</taxon>
        <taxon>Bacilli</taxon>
        <taxon>Bacillales</taxon>
        <taxon>Bacillaceae</taxon>
        <taxon>Virgibacillus</taxon>
    </lineage>
</organism>
<dbReference type="NCBIfam" id="NF041479">
    <property type="entry name" value="spor_membprot_YtrI"/>
    <property type="match status" value="1"/>
</dbReference>
<proteinExistence type="predicted"/>
<reference evidence="5" key="1">
    <citation type="journal article" date="2019" name="Int. J. Syst. Evol. Microbiol.">
        <title>The Global Catalogue of Microorganisms (GCM) 10K type strain sequencing project: providing services to taxonomists for standard genome sequencing and annotation.</title>
        <authorList>
            <consortium name="The Broad Institute Genomics Platform"/>
            <consortium name="The Broad Institute Genome Sequencing Center for Infectious Disease"/>
            <person name="Wu L."/>
            <person name="Ma J."/>
        </authorList>
    </citation>
    <scope>NUCLEOTIDE SEQUENCE [LARGE SCALE GENOMIC DNA]</scope>
    <source>
        <strain evidence="5">CGMCC 4.7426</strain>
    </source>
</reference>
<sequence length="165" mass="19149">MHIPPYHRKPSWQRFLVGTFIGAILSYFIFVYMHGNIVEGLLAENKELDSQITELKKKNETLTKDNENKQSNEPVTVEEIEIEILNREELRLNRLTVLDLVGLIKEEIDHIIGEDISTLAENDRLLKSTIQNKDFQLDDFTYNFSVETLTISRTVKIEVEAEISN</sequence>
<gene>
    <name evidence="4" type="primary">ytrI</name>
    <name evidence="4" type="ORF">ACFO3D_00440</name>
</gene>
<protein>
    <submittedName>
        <fullName evidence="4">Sporulation membrane protein YtrI</fullName>
    </submittedName>
</protein>
<evidence type="ECO:0000313" key="5">
    <source>
        <dbReference type="Proteomes" id="UP001595989"/>
    </source>
</evidence>
<dbReference type="EMBL" id="JBHSFU010000001">
    <property type="protein sequence ID" value="MFC4556672.1"/>
    <property type="molecule type" value="Genomic_DNA"/>
</dbReference>
<feature type="coiled-coil region" evidence="1">
    <location>
        <begin position="38"/>
        <end position="72"/>
    </location>
</feature>
<dbReference type="RefSeq" id="WP_390292599.1">
    <property type="nucleotide sequence ID" value="NZ_JBHSFU010000001.1"/>
</dbReference>
<comment type="caution">
    <text evidence="4">The sequence shown here is derived from an EMBL/GenBank/DDBJ whole genome shotgun (WGS) entry which is preliminary data.</text>
</comment>
<keyword evidence="5" id="KW-1185">Reference proteome</keyword>
<evidence type="ECO:0000313" key="4">
    <source>
        <dbReference type="EMBL" id="MFC4556672.1"/>
    </source>
</evidence>
<keyword evidence="2" id="KW-0812">Transmembrane</keyword>